<accession>A0ABT7XSG6</accession>
<dbReference type="RefSeq" id="WP_289831389.1">
    <property type="nucleotide sequence ID" value="NZ_JAUEDK010000041.1"/>
</dbReference>
<name>A0ABT7XSG6_9NEIS</name>
<organism evidence="4 5">
    <name type="scientific">Crenobacter oryzisoli</name>
    <dbReference type="NCBI Taxonomy" id="3056844"/>
    <lineage>
        <taxon>Bacteria</taxon>
        <taxon>Pseudomonadati</taxon>
        <taxon>Pseudomonadota</taxon>
        <taxon>Betaproteobacteria</taxon>
        <taxon>Neisseriales</taxon>
        <taxon>Neisseriaceae</taxon>
        <taxon>Crenobacter</taxon>
    </lineage>
</organism>
<evidence type="ECO:0000313" key="4">
    <source>
        <dbReference type="EMBL" id="MDN0076739.1"/>
    </source>
</evidence>
<dbReference type="PROSITE" id="PS51257">
    <property type="entry name" value="PROKAR_LIPOPROTEIN"/>
    <property type="match status" value="1"/>
</dbReference>
<evidence type="ECO:0000313" key="5">
    <source>
        <dbReference type="Proteomes" id="UP001168540"/>
    </source>
</evidence>
<proteinExistence type="inferred from homology"/>
<sequence>MNRSIRTLTVSATLLVAGCATHPSNPEDPYESYNRAMYAVNDRLDRAVIKPAAQGYRAITPQPVRNGISNFFDNFRDMYSAASNLLRGHVEDTLNDIMRVALNSTFGLGGLLDIADPAKLKNNKTTLGDTFASWGWKNSNYFVMPILGPSTVRDGLGTATTLAVPGPEHRVYENTDGGAYIYWGLNGISTREKLLDVTNAVDEAAVDRYSYTRDAYMQLRAKQVGAPLPKPSDSDANDMNIDELVAPTGGAASAPAGEVAKPAASAPAAAPAPAH</sequence>
<evidence type="ECO:0000256" key="1">
    <source>
        <dbReference type="ARBA" id="ARBA00010634"/>
    </source>
</evidence>
<keyword evidence="5" id="KW-1185">Reference proteome</keyword>
<dbReference type="InterPro" id="IPR007428">
    <property type="entry name" value="MlaA"/>
</dbReference>
<comment type="caution">
    <text evidence="4">The sequence shown here is derived from an EMBL/GenBank/DDBJ whole genome shotgun (WGS) entry which is preliminary data.</text>
</comment>
<evidence type="ECO:0000256" key="3">
    <source>
        <dbReference type="SAM" id="MobiDB-lite"/>
    </source>
</evidence>
<gene>
    <name evidence="4" type="ORF">QU481_17930</name>
</gene>
<dbReference type="Pfam" id="PF04333">
    <property type="entry name" value="MlaA"/>
    <property type="match status" value="1"/>
</dbReference>
<reference evidence="4" key="1">
    <citation type="submission" date="2023-06" db="EMBL/GenBank/DDBJ databases">
        <authorList>
            <person name="Zhang S."/>
        </authorList>
    </citation>
    <scope>NUCLEOTIDE SEQUENCE</scope>
    <source>
        <strain evidence="4">SG2303</strain>
    </source>
</reference>
<keyword evidence="2" id="KW-0732">Signal</keyword>
<dbReference type="PANTHER" id="PTHR30035:SF3">
    <property type="entry name" value="INTERMEMBRANE PHOSPHOLIPID TRANSPORT SYSTEM LIPOPROTEIN MLAA"/>
    <property type="match status" value="1"/>
</dbReference>
<dbReference type="EMBL" id="JAUEDK010000041">
    <property type="protein sequence ID" value="MDN0076739.1"/>
    <property type="molecule type" value="Genomic_DNA"/>
</dbReference>
<protein>
    <submittedName>
        <fullName evidence="4">VacJ family lipoprotein</fullName>
    </submittedName>
</protein>
<keyword evidence="4" id="KW-0449">Lipoprotein</keyword>
<comment type="similarity">
    <text evidence="1">Belongs to the MlaA family.</text>
</comment>
<dbReference type="Proteomes" id="UP001168540">
    <property type="component" value="Unassembled WGS sequence"/>
</dbReference>
<feature type="region of interest" description="Disordered" evidence="3">
    <location>
        <begin position="246"/>
        <end position="275"/>
    </location>
</feature>
<dbReference type="PRINTS" id="PR01805">
    <property type="entry name" value="VACJLIPOPROT"/>
</dbReference>
<evidence type="ECO:0000256" key="2">
    <source>
        <dbReference type="ARBA" id="ARBA00022729"/>
    </source>
</evidence>
<dbReference type="PANTHER" id="PTHR30035">
    <property type="entry name" value="LIPOPROTEIN VACJ-RELATED"/>
    <property type="match status" value="1"/>
</dbReference>